<dbReference type="InterPro" id="IPR050697">
    <property type="entry name" value="Adenylyl/Guanylyl_Cyclase_3/4"/>
</dbReference>
<protein>
    <submittedName>
        <fullName evidence="2">Putative O-linked N-acetylglucosamine transferase, SPINDLY family</fullName>
    </submittedName>
</protein>
<dbReference type="Gene3D" id="3.40.50.10610">
    <property type="entry name" value="ABC-type transport auxiliary lipoprotein component"/>
    <property type="match status" value="1"/>
</dbReference>
<dbReference type="AlphaFoldDB" id="A0A6I6MPX0"/>
<sequence>MSIDIVGYSALSEVDEGAALDRVGALRSALEGAALVHGGRIFNTAGDGFMLEFCSAAGALGAAELLWDGRVERRSVRVGVHVGDVMQAPNGDLLGHSVNVAARLQQLAQPGVVLVSMDVRRAVRGALAQRLHPAGSAHLDKMAETIDIFTFENVAAQKPRTRKPDPVLAVLPFDNESDETEMNYFSEGVADEIINTLLRQSKIKVIGRTSAFQFRGDRKSEAAAALKASHVLDGSVRCSGTKLRVNAQLIDATTGAAIWSEHYDGDRADVFALEDDIAGKVAASLRRSLAQTERAAPIDPAAYELYLRARQIWLMMNDIEEDQASVLLERCVGLAPDFAPAWAMLASVRALLLPRDRDCIGEPEHDAAVEAAVRALELDADCAQAYAALSLLKPAFDEHGEKLRLVNEALKRTPNDPSLHVARAAWLYGVGRLRDAAKALETASVLDPLGPAVEGLRASLISARGDPFTAIEVIRSAWTRWPDSAFTWYIMWTTLCVAKRPDEAEALAAPGVPPRRAVIDRDIAVLQNYINLLRLGETERRDACDQLLTMLSTQNSPLPLSTCLVAAGYGCAERAFDLIGNALDTGRGLKPDNHDGFGMARAQAPLQLFVATGGEPAWKSQRFPRLAARLGLAQYWVESGKWPDCAAYVDYDFKAACKAALNA</sequence>
<dbReference type="KEGG" id="tsv:DSM104635_02287"/>
<dbReference type="PANTHER" id="PTHR43081">
    <property type="entry name" value="ADENYLATE CYCLASE, TERMINAL-DIFFERENTIATION SPECIFIC-RELATED"/>
    <property type="match status" value="1"/>
</dbReference>
<dbReference type="CDD" id="cd07302">
    <property type="entry name" value="CHD"/>
    <property type="match status" value="1"/>
</dbReference>
<dbReference type="Proteomes" id="UP000431269">
    <property type="component" value="Chromosome"/>
</dbReference>
<accession>A0A6I6MPX0</accession>
<dbReference type="GO" id="GO:0035556">
    <property type="term" value="P:intracellular signal transduction"/>
    <property type="evidence" value="ECO:0007669"/>
    <property type="project" value="InterPro"/>
</dbReference>
<evidence type="ECO:0000313" key="2">
    <source>
        <dbReference type="EMBL" id="QGZ95438.1"/>
    </source>
</evidence>
<dbReference type="InterPro" id="IPR001054">
    <property type="entry name" value="A/G_cyclase"/>
</dbReference>
<dbReference type="EMBL" id="CP047045">
    <property type="protein sequence ID" value="QGZ95438.1"/>
    <property type="molecule type" value="Genomic_DNA"/>
</dbReference>
<evidence type="ECO:0000259" key="1">
    <source>
        <dbReference type="PROSITE" id="PS50125"/>
    </source>
</evidence>
<dbReference type="SUPFAM" id="SSF55073">
    <property type="entry name" value="Nucleotide cyclase"/>
    <property type="match status" value="1"/>
</dbReference>
<dbReference type="PANTHER" id="PTHR43081:SF19">
    <property type="entry name" value="PH-SENSITIVE ADENYLATE CYCLASE RV1264"/>
    <property type="match status" value="1"/>
</dbReference>
<dbReference type="Gene3D" id="3.30.70.1230">
    <property type="entry name" value="Nucleotide cyclase"/>
    <property type="match status" value="1"/>
</dbReference>
<dbReference type="InterPro" id="IPR029787">
    <property type="entry name" value="Nucleotide_cyclase"/>
</dbReference>
<name>A0A6I6MPX0_9CAUL</name>
<dbReference type="PROSITE" id="PS50125">
    <property type="entry name" value="GUANYLATE_CYCLASE_2"/>
    <property type="match status" value="1"/>
</dbReference>
<organism evidence="2 3">
    <name type="scientific">Terricaulis silvestris</name>
    <dbReference type="NCBI Taxonomy" id="2686094"/>
    <lineage>
        <taxon>Bacteria</taxon>
        <taxon>Pseudomonadati</taxon>
        <taxon>Pseudomonadota</taxon>
        <taxon>Alphaproteobacteria</taxon>
        <taxon>Caulobacterales</taxon>
        <taxon>Caulobacteraceae</taxon>
        <taxon>Terricaulis</taxon>
    </lineage>
</organism>
<dbReference type="Gene3D" id="1.25.40.10">
    <property type="entry name" value="Tetratricopeptide repeat domain"/>
    <property type="match status" value="1"/>
</dbReference>
<dbReference type="GO" id="GO:0016740">
    <property type="term" value="F:transferase activity"/>
    <property type="evidence" value="ECO:0007669"/>
    <property type="project" value="UniProtKB-KW"/>
</dbReference>
<keyword evidence="3" id="KW-1185">Reference proteome</keyword>
<evidence type="ECO:0000313" key="3">
    <source>
        <dbReference type="Proteomes" id="UP000431269"/>
    </source>
</evidence>
<feature type="domain" description="Guanylate cyclase" evidence="1">
    <location>
        <begin position="1"/>
        <end position="105"/>
    </location>
</feature>
<reference evidence="3" key="1">
    <citation type="submission" date="2019-12" db="EMBL/GenBank/DDBJ databases">
        <title>Complete genome of Terracaulis silvestris 0127_4.</title>
        <authorList>
            <person name="Vieira S."/>
            <person name="Riedel T."/>
            <person name="Sproer C."/>
            <person name="Pascual J."/>
            <person name="Boedeker C."/>
            <person name="Overmann J."/>
        </authorList>
    </citation>
    <scope>NUCLEOTIDE SEQUENCE [LARGE SCALE GENOMIC DNA]</scope>
    <source>
        <strain evidence="3">0127_4</strain>
    </source>
</reference>
<dbReference type="InterPro" id="IPR011990">
    <property type="entry name" value="TPR-like_helical_dom_sf"/>
</dbReference>
<dbReference type="SUPFAM" id="SSF48452">
    <property type="entry name" value="TPR-like"/>
    <property type="match status" value="1"/>
</dbReference>
<proteinExistence type="predicted"/>
<dbReference type="GO" id="GO:0004016">
    <property type="term" value="F:adenylate cyclase activity"/>
    <property type="evidence" value="ECO:0007669"/>
    <property type="project" value="UniProtKB-ARBA"/>
</dbReference>
<dbReference type="GO" id="GO:0006171">
    <property type="term" value="P:cAMP biosynthetic process"/>
    <property type="evidence" value="ECO:0007669"/>
    <property type="project" value="TreeGrafter"/>
</dbReference>
<keyword evidence="2" id="KW-0808">Transferase</keyword>
<gene>
    <name evidence="2" type="ORF">DSM104635_02287</name>
</gene>